<dbReference type="GO" id="GO:0016491">
    <property type="term" value="F:oxidoreductase activity"/>
    <property type="evidence" value="ECO:0007669"/>
    <property type="project" value="UniProtKB-KW"/>
</dbReference>
<dbReference type="PANTHER" id="PTHR13847">
    <property type="entry name" value="SARCOSINE DEHYDROGENASE-RELATED"/>
    <property type="match status" value="1"/>
</dbReference>
<evidence type="ECO:0000313" key="3">
    <source>
        <dbReference type="EMBL" id="RZS84143.1"/>
    </source>
</evidence>
<evidence type="ECO:0000259" key="2">
    <source>
        <dbReference type="Pfam" id="PF01266"/>
    </source>
</evidence>
<dbReference type="Pfam" id="PF01266">
    <property type="entry name" value="DAO"/>
    <property type="match status" value="1"/>
</dbReference>
<gene>
    <name evidence="3" type="ORF">EV675_0145</name>
</gene>
<protein>
    <submittedName>
        <fullName evidence="3">D-amino-acid dehydrogenase</fullName>
    </submittedName>
</protein>
<dbReference type="SUPFAM" id="SSF51905">
    <property type="entry name" value="FAD/NAD(P)-binding domain"/>
    <property type="match status" value="1"/>
</dbReference>
<dbReference type="Proteomes" id="UP000292445">
    <property type="component" value="Unassembled WGS sequence"/>
</dbReference>
<name>A0A4Q7NH29_9BURK</name>
<dbReference type="Gene3D" id="3.30.9.10">
    <property type="entry name" value="D-Amino Acid Oxidase, subunit A, domain 2"/>
    <property type="match status" value="1"/>
</dbReference>
<keyword evidence="1" id="KW-0560">Oxidoreductase</keyword>
<evidence type="ECO:0000256" key="1">
    <source>
        <dbReference type="ARBA" id="ARBA00023002"/>
    </source>
</evidence>
<dbReference type="GO" id="GO:0005737">
    <property type="term" value="C:cytoplasm"/>
    <property type="evidence" value="ECO:0007669"/>
    <property type="project" value="TreeGrafter"/>
</dbReference>
<dbReference type="OrthoDB" id="18526at2"/>
<proteinExistence type="predicted"/>
<dbReference type="AlphaFoldDB" id="A0A4Q7NH29"/>
<dbReference type="InterPro" id="IPR036188">
    <property type="entry name" value="FAD/NAD-bd_sf"/>
</dbReference>
<accession>A0A4Q7NH29</accession>
<dbReference type="PANTHER" id="PTHR13847:SF289">
    <property type="entry name" value="GLYCINE OXIDASE"/>
    <property type="match status" value="1"/>
</dbReference>
<sequence length="414" mass="44528">MRIAATPSPGPEQRIAVIGAGIVGACIAHALRRRGADVVLIDRDEPGRGCSFGNLGAISMSSVAPLAMPGILASLPSMLRDPESPLFLPLGYLPRALPWLLRFLASARAAKVAEASRTLARLHAGAVAAHQALAREVGVPELILQRGQLHLYPDSRAHAQDEAAWRLRASHGLPFTLLDRPGILELEPHVGKRYTVGVFLPDDGTILNPLRYVQAIVRAFAARGGEVRRDEVRALKRDGQGWELVCGRGSERFSRVVVAAGGWSTRLLDPLGIRLPLESQRGYHAQFSGCAGLVSRSVVLADRKIFLAPMEDGLRVGGTVEIAGLDRPPDMRRARLLERIVRETFDGLANATATHWMGHRPCMPDSLPVIGPATEPGLWLAVGHGHLGMTDSVNTARRIADGMLGPDVEPSLLP</sequence>
<organism evidence="3 4">
    <name type="scientific">Pigmentiphaga kullae</name>
    <dbReference type="NCBI Taxonomy" id="151784"/>
    <lineage>
        <taxon>Bacteria</taxon>
        <taxon>Pseudomonadati</taxon>
        <taxon>Pseudomonadota</taxon>
        <taxon>Betaproteobacteria</taxon>
        <taxon>Burkholderiales</taxon>
        <taxon>Alcaligenaceae</taxon>
        <taxon>Pigmentiphaga</taxon>
    </lineage>
</organism>
<keyword evidence="4" id="KW-1185">Reference proteome</keyword>
<dbReference type="PROSITE" id="PS51257">
    <property type="entry name" value="PROKAR_LIPOPROTEIN"/>
    <property type="match status" value="1"/>
</dbReference>
<evidence type="ECO:0000313" key="4">
    <source>
        <dbReference type="Proteomes" id="UP000292445"/>
    </source>
</evidence>
<dbReference type="EMBL" id="SGXC01000001">
    <property type="protein sequence ID" value="RZS84143.1"/>
    <property type="molecule type" value="Genomic_DNA"/>
</dbReference>
<dbReference type="RefSeq" id="WP_130355535.1">
    <property type="nucleotide sequence ID" value="NZ_SGXC01000001.1"/>
</dbReference>
<reference evidence="3 4" key="1">
    <citation type="submission" date="2019-02" db="EMBL/GenBank/DDBJ databases">
        <title>Genomic Encyclopedia of Type Strains, Phase IV (KMG-IV): sequencing the most valuable type-strain genomes for metagenomic binning, comparative biology and taxonomic classification.</title>
        <authorList>
            <person name="Goeker M."/>
        </authorList>
    </citation>
    <scope>NUCLEOTIDE SEQUENCE [LARGE SCALE GENOMIC DNA]</scope>
    <source>
        <strain evidence="3 4">K24</strain>
    </source>
</reference>
<dbReference type="InterPro" id="IPR006076">
    <property type="entry name" value="FAD-dep_OxRdtase"/>
</dbReference>
<dbReference type="SUPFAM" id="SSF54373">
    <property type="entry name" value="FAD-linked reductases, C-terminal domain"/>
    <property type="match status" value="1"/>
</dbReference>
<feature type="domain" description="FAD dependent oxidoreductase" evidence="2">
    <location>
        <begin position="14"/>
        <end position="401"/>
    </location>
</feature>
<dbReference type="Gene3D" id="3.50.50.60">
    <property type="entry name" value="FAD/NAD(P)-binding domain"/>
    <property type="match status" value="2"/>
</dbReference>
<comment type="caution">
    <text evidence="3">The sequence shown here is derived from an EMBL/GenBank/DDBJ whole genome shotgun (WGS) entry which is preliminary data.</text>
</comment>